<dbReference type="Gene3D" id="2.60.40.10">
    <property type="entry name" value="Immunoglobulins"/>
    <property type="match status" value="2"/>
</dbReference>
<proteinExistence type="predicted"/>
<sequence length="345" mass="37107">MKKIQVYNILSWFGILSFFAILFASCEKDPNFREFNYPELTVNDFSPAAGRPGYQITINGTNFGDVKKAVTVYFNGVAATQEDIISVTDKQIVVTVPKTATSGKISVKVWQFTKEVAGNFTFIPGGEIINISPGFGLEGSLVTILGKNFGTIASDIRVTFGGVNAEVISATDAKIEVKVPVGGLTGTIKVYIGLQEIEGIYFLVGEEKITGTIIGTPGSWSNNPATTIAAAFDGNIATFVDGAVASGYLGFDLGAAGKAKLNRMRYYPRTGNAARMNGARVYGTNDPDKIGTTNGDLLYTITTAPAYDWNEAAINSTTSYRYLYLYFATGNLNVSELEFYGVKDN</sequence>
<dbReference type="InterPro" id="IPR052387">
    <property type="entry name" value="Fibrocystin"/>
</dbReference>
<dbReference type="EMBL" id="JBBEUB010000004">
    <property type="protein sequence ID" value="MEJ2903632.1"/>
    <property type="molecule type" value="Genomic_DNA"/>
</dbReference>
<dbReference type="Gene3D" id="2.60.120.260">
    <property type="entry name" value="Galactose-binding domain-like"/>
    <property type="match status" value="1"/>
</dbReference>
<evidence type="ECO:0000256" key="1">
    <source>
        <dbReference type="ARBA" id="ARBA00022729"/>
    </source>
</evidence>
<dbReference type="InterPro" id="IPR002909">
    <property type="entry name" value="IPT_dom"/>
</dbReference>
<dbReference type="InterPro" id="IPR008979">
    <property type="entry name" value="Galactose-bd-like_sf"/>
</dbReference>
<dbReference type="InterPro" id="IPR013783">
    <property type="entry name" value="Ig-like_fold"/>
</dbReference>
<evidence type="ECO:0000313" key="3">
    <source>
        <dbReference type="EMBL" id="MEJ2903632.1"/>
    </source>
</evidence>
<dbReference type="PROSITE" id="PS51257">
    <property type="entry name" value="PROKAR_LIPOPROTEIN"/>
    <property type="match status" value="1"/>
</dbReference>
<gene>
    <name evidence="3" type="ORF">WAE58_14395</name>
</gene>
<dbReference type="SUPFAM" id="SSF81296">
    <property type="entry name" value="E set domains"/>
    <property type="match status" value="2"/>
</dbReference>
<evidence type="ECO:0000313" key="4">
    <source>
        <dbReference type="Proteomes" id="UP001378956"/>
    </source>
</evidence>
<dbReference type="CDD" id="cd00603">
    <property type="entry name" value="IPT_PCSR"/>
    <property type="match status" value="1"/>
</dbReference>
<feature type="domain" description="IPT/TIG" evidence="2">
    <location>
        <begin position="39"/>
        <end position="123"/>
    </location>
</feature>
<dbReference type="SUPFAM" id="SSF49785">
    <property type="entry name" value="Galactose-binding domain-like"/>
    <property type="match status" value="1"/>
</dbReference>
<dbReference type="Proteomes" id="UP001378956">
    <property type="component" value="Unassembled WGS sequence"/>
</dbReference>
<organism evidence="3 4">
    <name type="scientific">Pedobacter panaciterrae</name>
    <dbReference type="NCBI Taxonomy" id="363849"/>
    <lineage>
        <taxon>Bacteria</taxon>
        <taxon>Pseudomonadati</taxon>
        <taxon>Bacteroidota</taxon>
        <taxon>Sphingobacteriia</taxon>
        <taxon>Sphingobacteriales</taxon>
        <taxon>Sphingobacteriaceae</taxon>
        <taxon>Pedobacter</taxon>
    </lineage>
</organism>
<accession>A0ABU8NQ77</accession>
<dbReference type="PANTHER" id="PTHR46769">
    <property type="entry name" value="POLYCYSTIC KIDNEY AND HEPATIC DISEASE 1 (AUTOSOMAL RECESSIVE)-LIKE 1"/>
    <property type="match status" value="1"/>
</dbReference>
<dbReference type="InterPro" id="IPR014756">
    <property type="entry name" value="Ig_E-set"/>
</dbReference>
<comment type="caution">
    <text evidence="3">The sequence shown here is derived from an EMBL/GenBank/DDBJ whole genome shotgun (WGS) entry which is preliminary data.</text>
</comment>
<reference evidence="3 4" key="1">
    <citation type="submission" date="2024-03" db="EMBL/GenBank/DDBJ databases">
        <title>Sequence of Lycoming College Course Isolates.</title>
        <authorList>
            <person name="Plotts O."/>
            <person name="Newman J."/>
        </authorList>
    </citation>
    <scope>NUCLEOTIDE SEQUENCE [LARGE SCALE GENOMIC DNA]</scope>
    <source>
        <strain evidence="3 4">CJB-3</strain>
    </source>
</reference>
<dbReference type="RefSeq" id="WP_172660167.1">
    <property type="nucleotide sequence ID" value="NZ_CBFGNQ010000015.1"/>
</dbReference>
<keyword evidence="1" id="KW-0732">Signal</keyword>
<dbReference type="Pfam" id="PF01833">
    <property type="entry name" value="TIG"/>
    <property type="match status" value="2"/>
</dbReference>
<protein>
    <submittedName>
        <fullName evidence="3">IPT/TIG domain-containing protein</fullName>
    </submittedName>
</protein>
<dbReference type="PANTHER" id="PTHR46769:SF2">
    <property type="entry name" value="FIBROCYSTIN-L ISOFORM 2 PRECURSOR-RELATED"/>
    <property type="match status" value="1"/>
</dbReference>
<feature type="domain" description="IPT/TIG" evidence="2">
    <location>
        <begin position="127"/>
        <end position="202"/>
    </location>
</feature>
<name>A0ABU8NQ77_9SPHI</name>
<keyword evidence="4" id="KW-1185">Reference proteome</keyword>
<dbReference type="SMART" id="SM00429">
    <property type="entry name" value="IPT"/>
    <property type="match status" value="2"/>
</dbReference>
<evidence type="ECO:0000259" key="2">
    <source>
        <dbReference type="SMART" id="SM00429"/>
    </source>
</evidence>